<comment type="caution">
    <text evidence="1">The sequence shown here is derived from an EMBL/GenBank/DDBJ whole genome shotgun (WGS) entry which is preliminary data.</text>
</comment>
<dbReference type="Proteomes" id="UP000004079">
    <property type="component" value="Unassembled WGS sequence"/>
</dbReference>
<name>D1QWE4_9BACT</name>
<dbReference type="HOGENOM" id="CLU_3294392_0_0_10"/>
<protein>
    <submittedName>
        <fullName evidence="1">Uncharacterized protein</fullName>
    </submittedName>
</protein>
<dbReference type="STRING" id="649760.HMPREF0971_03341"/>
<dbReference type="EMBL" id="ACUZ02000073">
    <property type="protein sequence ID" value="EFB30359.1"/>
    <property type="molecule type" value="Genomic_DNA"/>
</dbReference>
<sequence length="40" mass="4884">MLSKIINESKIKWELSSFLGLEYLLRNVRVYYLKREYTDA</sequence>
<evidence type="ECO:0000313" key="1">
    <source>
        <dbReference type="EMBL" id="EFB30359.1"/>
    </source>
</evidence>
<gene>
    <name evidence="1" type="ORF">HMPREF0971_03341</name>
</gene>
<accession>D1QWE4</accession>
<evidence type="ECO:0000313" key="2">
    <source>
        <dbReference type="Proteomes" id="UP000004079"/>
    </source>
</evidence>
<proteinExistence type="predicted"/>
<reference evidence="1 2" key="1">
    <citation type="submission" date="2009-11" db="EMBL/GenBank/DDBJ databases">
        <authorList>
            <person name="Weinstock G."/>
            <person name="Sodergren E."/>
            <person name="Clifton S."/>
            <person name="Fulton L."/>
            <person name="Fulton B."/>
            <person name="Courtney L."/>
            <person name="Fronick C."/>
            <person name="Harrison M."/>
            <person name="Strong C."/>
            <person name="Farmer C."/>
            <person name="Delahaunty K."/>
            <person name="Markovic C."/>
            <person name="Hall O."/>
            <person name="Minx P."/>
            <person name="Tomlinson C."/>
            <person name="Mitreva M."/>
            <person name="Nelson J."/>
            <person name="Hou S."/>
            <person name="Wollam A."/>
            <person name="Pepin K.H."/>
            <person name="Johnson M."/>
            <person name="Bhonagiri V."/>
            <person name="Nash W.E."/>
            <person name="Warren W."/>
            <person name="Chinwalla A."/>
            <person name="Mardis E.R."/>
            <person name="Wilson R.K."/>
        </authorList>
    </citation>
    <scope>NUCLEOTIDE SEQUENCE [LARGE SCALE GENOMIC DNA]</scope>
    <source>
        <strain evidence="1 2">F0302</strain>
    </source>
</reference>
<dbReference type="AlphaFoldDB" id="D1QWE4"/>
<organism evidence="1 2">
    <name type="scientific">Segatella oris F0302</name>
    <dbReference type="NCBI Taxonomy" id="649760"/>
    <lineage>
        <taxon>Bacteria</taxon>
        <taxon>Pseudomonadati</taxon>
        <taxon>Bacteroidota</taxon>
        <taxon>Bacteroidia</taxon>
        <taxon>Bacteroidales</taxon>
        <taxon>Prevotellaceae</taxon>
        <taxon>Segatella</taxon>
    </lineage>
</organism>